<dbReference type="Proteomes" id="UP000743370">
    <property type="component" value="Unassembled WGS sequence"/>
</dbReference>
<accession>A0A8T0L9Z1</accession>
<sequence>MSLHDFWEKCQNDETDDELGSELSERMKVIDYSKDPLVVPDKEDVGAALSVAYSNQNGFPDFMVDGDDFYFINSVLGEWVGLAVLFSSIQLNRNVSDGPCKKLSIKSVSQQHAQHPTGCHTEVSGHVVSPSKSQDGGVAGWLARLGSRVGWSGWVIELVGKLDSLVRWFGLVVLRSQFGDFGTWFGCCGGYERMTYGLVSLGGADDITYVVGSD</sequence>
<organism evidence="1 2">
    <name type="scientific">Phaseolus angularis</name>
    <name type="common">Azuki bean</name>
    <name type="synonym">Vigna angularis</name>
    <dbReference type="NCBI Taxonomy" id="3914"/>
    <lineage>
        <taxon>Eukaryota</taxon>
        <taxon>Viridiplantae</taxon>
        <taxon>Streptophyta</taxon>
        <taxon>Embryophyta</taxon>
        <taxon>Tracheophyta</taxon>
        <taxon>Spermatophyta</taxon>
        <taxon>Magnoliopsida</taxon>
        <taxon>eudicotyledons</taxon>
        <taxon>Gunneridae</taxon>
        <taxon>Pentapetalae</taxon>
        <taxon>rosids</taxon>
        <taxon>fabids</taxon>
        <taxon>Fabales</taxon>
        <taxon>Fabaceae</taxon>
        <taxon>Papilionoideae</taxon>
        <taxon>50 kb inversion clade</taxon>
        <taxon>NPAAA clade</taxon>
        <taxon>indigoferoid/millettioid clade</taxon>
        <taxon>Phaseoleae</taxon>
        <taxon>Vigna</taxon>
    </lineage>
</organism>
<dbReference type="AlphaFoldDB" id="A0A8T0L9Z1"/>
<gene>
    <name evidence="1" type="ORF">HKW66_Vig0002850</name>
</gene>
<comment type="caution">
    <text evidence="1">The sequence shown here is derived from an EMBL/GenBank/DDBJ whole genome shotgun (WGS) entry which is preliminary data.</text>
</comment>
<evidence type="ECO:0000313" key="1">
    <source>
        <dbReference type="EMBL" id="KAG2409620.1"/>
    </source>
</evidence>
<evidence type="ECO:0000313" key="2">
    <source>
        <dbReference type="Proteomes" id="UP000743370"/>
    </source>
</evidence>
<name>A0A8T0L9Z1_PHAAN</name>
<protein>
    <submittedName>
        <fullName evidence="1">Uncharacterized protein</fullName>
    </submittedName>
</protein>
<dbReference type="EMBL" id="JABFOF010000001">
    <property type="protein sequence ID" value="KAG2409620.1"/>
    <property type="molecule type" value="Genomic_DNA"/>
</dbReference>
<proteinExistence type="predicted"/>
<reference evidence="1 2" key="1">
    <citation type="submission" date="2020-05" db="EMBL/GenBank/DDBJ databases">
        <title>Vigna angularis (adzuki bean) Var. LongXiaoDou No. 4 denovo assembly.</title>
        <authorList>
            <person name="Xiang H."/>
        </authorList>
    </citation>
    <scope>NUCLEOTIDE SEQUENCE [LARGE SCALE GENOMIC DNA]</scope>
    <source>
        <tissue evidence="1">Leaf</tissue>
    </source>
</reference>